<evidence type="ECO:0000256" key="6">
    <source>
        <dbReference type="ARBA" id="ARBA00022771"/>
    </source>
</evidence>
<evidence type="ECO:0000259" key="15">
    <source>
        <dbReference type="PROSITE" id="PS50089"/>
    </source>
</evidence>
<evidence type="ECO:0000313" key="17">
    <source>
        <dbReference type="Proteomes" id="UP000734854"/>
    </source>
</evidence>
<comment type="subcellular location">
    <subcellularLocation>
        <location evidence="1">Membrane</location>
        <topology evidence="1">Single-pass membrane protein</topology>
    </subcellularLocation>
</comment>
<evidence type="ECO:0000256" key="9">
    <source>
        <dbReference type="ARBA" id="ARBA00022989"/>
    </source>
</evidence>
<gene>
    <name evidence="16" type="ORF">ZIOFF_061897</name>
</gene>
<dbReference type="Pfam" id="PF13639">
    <property type="entry name" value="zf-RING_2"/>
    <property type="match status" value="1"/>
</dbReference>
<dbReference type="GO" id="GO:0016567">
    <property type="term" value="P:protein ubiquitination"/>
    <property type="evidence" value="ECO:0007669"/>
    <property type="project" value="TreeGrafter"/>
</dbReference>
<evidence type="ECO:0000313" key="16">
    <source>
        <dbReference type="EMBL" id="KAG6478454.1"/>
    </source>
</evidence>
<dbReference type="EMBL" id="JACMSC010000017">
    <property type="protein sequence ID" value="KAG6478454.1"/>
    <property type="molecule type" value="Genomic_DNA"/>
</dbReference>
<feature type="compositionally biased region" description="Basic and acidic residues" evidence="13">
    <location>
        <begin position="227"/>
        <end position="240"/>
    </location>
</feature>
<keyword evidence="6 12" id="KW-0863">Zinc-finger</keyword>
<proteinExistence type="inferred from homology"/>
<dbReference type="AlphaFoldDB" id="A0A8J5KEY2"/>
<comment type="pathway">
    <text evidence="2">Protein modification; protein ubiquitination.</text>
</comment>
<keyword evidence="4 14" id="KW-0812">Transmembrane</keyword>
<dbReference type="PROSITE" id="PS50089">
    <property type="entry name" value="ZF_RING_2"/>
    <property type="match status" value="1"/>
</dbReference>
<dbReference type="GO" id="GO:0016740">
    <property type="term" value="F:transferase activity"/>
    <property type="evidence" value="ECO:0007669"/>
    <property type="project" value="UniProtKB-KW"/>
</dbReference>
<comment type="similarity">
    <text evidence="11">Belongs to the RING-type zinc finger family. ATL subfamily.</text>
</comment>
<evidence type="ECO:0000256" key="13">
    <source>
        <dbReference type="SAM" id="MobiDB-lite"/>
    </source>
</evidence>
<evidence type="ECO:0000256" key="1">
    <source>
        <dbReference type="ARBA" id="ARBA00004167"/>
    </source>
</evidence>
<keyword evidence="8" id="KW-0862">Zinc</keyword>
<accession>A0A8J5KEY2</accession>
<evidence type="ECO:0000256" key="3">
    <source>
        <dbReference type="ARBA" id="ARBA00022679"/>
    </source>
</evidence>
<evidence type="ECO:0000256" key="10">
    <source>
        <dbReference type="ARBA" id="ARBA00023136"/>
    </source>
</evidence>
<evidence type="ECO:0000256" key="2">
    <source>
        <dbReference type="ARBA" id="ARBA00004906"/>
    </source>
</evidence>
<keyword evidence="5" id="KW-0479">Metal-binding</keyword>
<protein>
    <recommendedName>
        <fullName evidence="15">RING-type domain-containing protein</fullName>
    </recommendedName>
</protein>
<evidence type="ECO:0000256" key="8">
    <source>
        <dbReference type="ARBA" id="ARBA00022833"/>
    </source>
</evidence>
<dbReference type="PANTHER" id="PTHR45768:SF16">
    <property type="entry name" value="E3 UBIQUITIN-PROTEIN LIGASE ATL4"/>
    <property type="match status" value="1"/>
</dbReference>
<dbReference type="OrthoDB" id="8062037at2759"/>
<evidence type="ECO:0000256" key="14">
    <source>
        <dbReference type="SAM" id="Phobius"/>
    </source>
</evidence>
<evidence type="ECO:0000256" key="11">
    <source>
        <dbReference type="ARBA" id="ARBA00024209"/>
    </source>
</evidence>
<dbReference type="PANTHER" id="PTHR45768">
    <property type="entry name" value="E3 UBIQUITIN-PROTEIN LIGASE RNF13-LIKE"/>
    <property type="match status" value="1"/>
</dbReference>
<feature type="transmembrane region" description="Helical" evidence="14">
    <location>
        <begin position="22"/>
        <end position="45"/>
    </location>
</feature>
<feature type="region of interest" description="Disordered" evidence="13">
    <location>
        <begin position="226"/>
        <end position="253"/>
    </location>
</feature>
<keyword evidence="9 14" id="KW-1133">Transmembrane helix</keyword>
<reference evidence="16 17" key="1">
    <citation type="submission" date="2020-08" db="EMBL/GenBank/DDBJ databases">
        <title>Plant Genome Project.</title>
        <authorList>
            <person name="Zhang R.-G."/>
        </authorList>
    </citation>
    <scope>NUCLEOTIDE SEQUENCE [LARGE SCALE GENOMIC DNA]</scope>
    <source>
        <tissue evidence="16">Rhizome</tissue>
    </source>
</reference>
<dbReference type="GO" id="GO:0008270">
    <property type="term" value="F:zinc ion binding"/>
    <property type="evidence" value="ECO:0007669"/>
    <property type="project" value="UniProtKB-KW"/>
</dbReference>
<dbReference type="InterPro" id="IPR001841">
    <property type="entry name" value="Znf_RING"/>
</dbReference>
<keyword evidence="10 14" id="KW-0472">Membrane</keyword>
<evidence type="ECO:0000256" key="4">
    <source>
        <dbReference type="ARBA" id="ARBA00022692"/>
    </source>
</evidence>
<name>A0A8J5KEY2_ZINOF</name>
<dbReference type="Proteomes" id="UP000734854">
    <property type="component" value="Unassembled WGS sequence"/>
</dbReference>
<evidence type="ECO:0000256" key="5">
    <source>
        <dbReference type="ARBA" id="ARBA00022723"/>
    </source>
</evidence>
<comment type="caution">
    <text evidence="16">The sequence shown here is derived from an EMBL/GenBank/DDBJ whole genome shotgun (WGS) entry which is preliminary data.</text>
</comment>
<dbReference type="SMART" id="SM00184">
    <property type="entry name" value="RING"/>
    <property type="match status" value="1"/>
</dbReference>
<keyword evidence="3" id="KW-0808">Transferase</keyword>
<organism evidence="16 17">
    <name type="scientific">Zingiber officinale</name>
    <name type="common">Ginger</name>
    <name type="synonym">Amomum zingiber</name>
    <dbReference type="NCBI Taxonomy" id="94328"/>
    <lineage>
        <taxon>Eukaryota</taxon>
        <taxon>Viridiplantae</taxon>
        <taxon>Streptophyta</taxon>
        <taxon>Embryophyta</taxon>
        <taxon>Tracheophyta</taxon>
        <taxon>Spermatophyta</taxon>
        <taxon>Magnoliopsida</taxon>
        <taxon>Liliopsida</taxon>
        <taxon>Zingiberales</taxon>
        <taxon>Zingiberaceae</taxon>
        <taxon>Zingiber</taxon>
    </lineage>
</organism>
<evidence type="ECO:0000256" key="12">
    <source>
        <dbReference type="PROSITE-ProRule" id="PRU00175"/>
    </source>
</evidence>
<sequence>MEASALVQPPSSSPRASGSVKYNFLIASAVIASIFVASAFVYLLVRLLSFCRLASSIAAAPRLYHGQSESSSSSFAAYAGEDSAALVDSLPLFSLASLAVIPSYSPDCAVCLCPFLPHDELRLLPACRHAFHSQCTDPWLRSTPFCPLCRASIAIPAPPVTQPGATTADPSTIGSYRVEIGIVSQRRAISEPISSRNPLSHLQTFSLGSSFEYIVNDEEAVLARIGTENRKEEKSEESYRQDPGAEVAEAAGGGGRGWLRDHLDRLASSASSTFSSIHFSGRWSHRYDGGGGGTWSWDLEGSARREAEDGGYYNFYRWLMGA</sequence>
<keyword evidence="17" id="KW-1185">Reference proteome</keyword>
<dbReference type="GO" id="GO:0016020">
    <property type="term" value="C:membrane"/>
    <property type="evidence" value="ECO:0007669"/>
    <property type="project" value="UniProtKB-SubCell"/>
</dbReference>
<evidence type="ECO:0000256" key="7">
    <source>
        <dbReference type="ARBA" id="ARBA00022786"/>
    </source>
</evidence>
<keyword evidence="7" id="KW-0833">Ubl conjugation pathway</keyword>
<feature type="domain" description="RING-type" evidence="15">
    <location>
        <begin position="108"/>
        <end position="150"/>
    </location>
</feature>